<dbReference type="Proteomes" id="UP001597231">
    <property type="component" value="Unassembled WGS sequence"/>
</dbReference>
<evidence type="ECO:0000313" key="2">
    <source>
        <dbReference type="EMBL" id="MFD1205041.1"/>
    </source>
</evidence>
<accession>A0ABW3TW62</accession>
<protein>
    <submittedName>
        <fullName evidence="2">Tetratricopeptide repeat protein</fullName>
    </submittedName>
</protein>
<dbReference type="Pfam" id="PF13424">
    <property type="entry name" value="TPR_12"/>
    <property type="match status" value="1"/>
</dbReference>
<dbReference type="SUPFAM" id="SSF48452">
    <property type="entry name" value="TPR-like"/>
    <property type="match status" value="1"/>
</dbReference>
<comment type="caution">
    <text evidence="2">The sequence shown here is derived from an EMBL/GenBank/DDBJ whole genome shotgun (WGS) entry which is preliminary data.</text>
</comment>
<dbReference type="InterPro" id="IPR011990">
    <property type="entry name" value="TPR-like_helical_dom_sf"/>
</dbReference>
<dbReference type="Gene3D" id="1.10.260.40">
    <property type="entry name" value="lambda repressor-like DNA-binding domains"/>
    <property type="match status" value="1"/>
</dbReference>
<feature type="domain" description="HTH cro/C1-type" evidence="1">
    <location>
        <begin position="7"/>
        <end position="60"/>
    </location>
</feature>
<dbReference type="InterPro" id="IPR019734">
    <property type="entry name" value="TPR_rpt"/>
</dbReference>
<dbReference type="InterPro" id="IPR001387">
    <property type="entry name" value="Cro/C1-type_HTH"/>
</dbReference>
<dbReference type="InterPro" id="IPR010982">
    <property type="entry name" value="Lambda_DNA-bd_dom_sf"/>
</dbReference>
<name>A0ABW3TW62_9BACL</name>
<organism evidence="2 3">
    <name type="scientific">Sporosarcina contaminans</name>
    <dbReference type="NCBI Taxonomy" id="633403"/>
    <lineage>
        <taxon>Bacteria</taxon>
        <taxon>Bacillati</taxon>
        <taxon>Bacillota</taxon>
        <taxon>Bacilli</taxon>
        <taxon>Bacillales</taxon>
        <taxon>Caryophanaceae</taxon>
        <taxon>Sporosarcina</taxon>
    </lineage>
</organism>
<gene>
    <name evidence="2" type="ORF">ACFQ38_07990</name>
</gene>
<evidence type="ECO:0000313" key="3">
    <source>
        <dbReference type="Proteomes" id="UP001597231"/>
    </source>
</evidence>
<reference evidence="3" key="1">
    <citation type="journal article" date="2019" name="Int. J. Syst. Evol. Microbiol.">
        <title>The Global Catalogue of Microorganisms (GCM) 10K type strain sequencing project: providing services to taxonomists for standard genome sequencing and annotation.</title>
        <authorList>
            <consortium name="The Broad Institute Genomics Platform"/>
            <consortium name="The Broad Institute Genome Sequencing Center for Infectious Disease"/>
            <person name="Wu L."/>
            <person name="Ma J."/>
        </authorList>
    </citation>
    <scope>NUCLEOTIDE SEQUENCE [LARGE SCALE GENOMIC DNA]</scope>
    <source>
        <strain evidence="3">CCUG 53915</strain>
    </source>
</reference>
<dbReference type="CDD" id="cd00093">
    <property type="entry name" value="HTH_XRE"/>
    <property type="match status" value="1"/>
</dbReference>
<keyword evidence="3" id="KW-1185">Reference proteome</keyword>
<dbReference type="SUPFAM" id="SSF47413">
    <property type="entry name" value="lambda repressor-like DNA-binding domains"/>
    <property type="match status" value="1"/>
</dbReference>
<proteinExistence type="predicted"/>
<dbReference type="SMART" id="SM00530">
    <property type="entry name" value="HTH_XRE"/>
    <property type="match status" value="1"/>
</dbReference>
<dbReference type="EMBL" id="JBHTLT010000038">
    <property type="protein sequence ID" value="MFD1205041.1"/>
    <property type="molecule type" value="Genomic_DNA"/>
</dbReference>
<dbReference type="Pfam" id="PF13181">
    <property type="entry name" value="TPR_8"/>
    <property type="match status" value="1"/>
</dbReference>
<dbReference type="RefSeq" id="WP_381480316.1">
    <property type="nucleotide sequence ID" value="NZ_JBHTLT010000038.1"/>
</dbReference>
<dbReference type="SMART" id="SM00028">
    <property type="entry name" value="TPR"/>
    <property type="match status" value="4"/>
</dbReference>
<dbReference type="Gene3D" id="1.25.40.10">
    <property type="entry name" value="Tetratricopeptide repeat domain"/>
    <property type="match status" value="1"/>
</dbReference>
<sequence length="431" mass="51370">MKIGHLIRAERVRQEMKQIVLAKGICTPSYLSKIERNLIEPSDEIALLLMNRLAIDPSKLQKNDEQTELEFKKLLMDTYKTVITSRNDELTKDKLSYLEQNSPLFENDSLHYTYLLIRLRFRLILREDIEVLKNEIEALQHSVDQFDAYQLYLFELNKALFYYNTGNRKKAIFYFETILDKLDSIAMKEWEKAEFNYIIAVVYAADGHLFASTNYIRDALEFFRENLMMNRVLDCYILIGITHKRSEQFQDSLEAYSKAMQICEDLNLHSEKGIIYHNIGSLNSTMGNSDQAIHYYKKSIDHKIIDSDKLISIFCLITEYSKLNKKKLVRYWADVGINLLKKVKDENHLSYYHHFTIYKSLHSEQGLSVEIAETAIQHFKKLQDFRYIHKYCIALAEWYYQNRKYKLSSIYYREANRYGYIYRKVEKWEDL</sequence>
<evidence type="ECO:0000259" key="1">
    <source>
        <dbReference type="PROSITE" id="PS50943"/>
    </source>
</evidence>
<dbReference type="Pfam" id="PF01381">
    <property type="entry name" value="HTH_3"/>
    <property type="match status" value="1"/>
</dbReference>
<dbReference type="PROSITE" id="PS50943">
    <property type="entry name" value="HTH_CROC1"/>
    <property type="match status" value="1"/>
</dbReference>